<dbReference type="PROSITE" id="PS01124">
    <property type="entry name" value="HTH_ARAC_FAMILY_2"/>
    <property type="match status" value="1"/>
</dbReference>
<dbReference type="InterPro" id="IPR009057">
    <property type="entry name" value="Homeodomain-like_sf"/>
</dbReference>
<evidence type="ECO:0000256" key="3">
    <source>
        <dbReference type="ARBA" id="ARBA00023163"/>
    </source>
</evidence>
<evidence type="ECO:0000313" key="6">
    <source>
        <dbReference type="Proteomes" id="UP000479114"/>
    </source>
</evidence>
<keyword evidence="6" id="KW-1185">Reference proteome</keyword>
<name>A0A6C0P361_9BACL</name>
<evidence type="ECO:0000259" key="4">
    <source>
        <dbReference type="PROSITE" id="PS01124"/>
    </source>
</evidence>
<dbReference type="Gene3D" id="1.10.10.60">
    <property type="entry name" value="Homeodomain-like"/>
    <property type="match status" value="2"/>
</dbReference>
<dbReference type="Gene3D" id="3.20.80.10">
    <property type="entry name" value="Regulatory factor, effector binding domain"/>
    <property type="match status" value="2"/>
</dbReference>
<organism evidence="5 6">
    <name type="scientific">Paenibacillus rhizovicinus</name>
    <dbReference type="NCBI Taxonomy" id="2704463"/>
    <lineage>
        <taxon>Bacteria</taxon>
        <taxon>Bacillati</taxon>
        <taxon>Bacillota</taxon>
        <taxon>Bacilli</taxon>
        <taxon>Bacillales</taxon>
        <taxon>Paenibacillaceae</taxon>
        <taxon>Paenibacillus</taxon>
    </lineage>
</organism>
<protein>
    <submittedName>
        <fullName evidence="5">AraC family transcriptional regulator</fullName>
    </submittedName>
</protein>
<gene>
    <name evidence="5" type="ORF">GZH47_20385</name>
</gene>
<sequence>MSYADAVQRALDYIEDYLDDDEALDLAALAEEAYASVAQLYRMFYALTGHPVKDYIRKRRMSVAANHLRYSKRTVEELAGESGFASYHAFAKVFKKIVGLTPAAYRSAGIHYSFEPIRLGEQFAYMEDKEQSERFPDIKVIRFQPGTMAAYLHISEQEAGMENEAFRIVYEKLAVNGSAVKRKTRIFGYNVDLPNVDGHPRYGYRVLVLTNEPSLPDGDFEEEPFPGGLYAVRKIAAASPETVQDGWNRLVSEWLPKSSFELGRPPYIEEFIAYNGKVTRMHLFLPVLRKRHRESIEIVRLSERRAYCFRGYGEEAQTLAEQRLMDWHATGRADCGERRVANEDRYYMSFPYGVREAADYWWENGFISAPQELALNTAPTASWDGPEERRFDAGDYACCVTKTYGLLTGVLDNMHRWIAASESYRLDEGRQWYAEYRALPGMDVERDTIVSIYLPIRPSREHHP</sequence>
<proteinExistence type="predicted"/>
<dbReference type="GO" id="GO:0003700">
    <property type="term" value="F:DNA-binding transcription factor activity"/>
    <property type="evidence" value="ECO:0007669"/>
    <property type="project" value="InterPro"/>
</dbReference>
<dbReference type="Proteomes" id="UP000479114">
    <property type="component" value="Chromosome"/>
</dbReference>
<dbReference type="SUPFAM" id="SSF46689">
    <property type="entry name" value="Homeodomain-like"/>
    <property type="match status" value="2"/>
</dbReference>
<dbReference type="AlphaFoldDB" id="A0A6C0P361"/>
<accession>A0A6C0P361</accession>
<dbReference type="InterPro" id="IPR010499">
    <property type="entry name" value="AraC_E-bd"/>
</dbReference>
<keyword evidence="3" id="KW-0804">Transcription</keyword>
<evidence type="ECO:0000256" key="1">
    <source>
        <dbReference type="ARBA" id="ARBA00023015"/>
    </source>
</evidence>
<dbReference type="InterPro" id="IPR018060">
    <property type="entry name" value="HTH_AraC"/>
</dbReference>
<dbReference type="InterPro" id="IPR011256">
    <property type="entry name" value="Reg_factor_effector_dom_sf"/>
</dbReference>
<dbReference type="EMBL" id="CP048286">
    <property type="protein sequence ID" value="QHW32919.1"/>
    <property type="molecule type" value="Genomic_DNA"/>
</dbReference>
<dbReference type="SUPFAM" id="SSF55136">
    <property type="entry name" value="Probable bacterial effector-binding domain"/>
    <property type="match status" value="1"/>
</dbReference>
<dbReference type="KEGG" id="prz:GZH47_20385"/>
<dbReference type="SMART" id="SM00342">
    <property type="entry name" value="HTH_ARAC"/>
    <property type="match status" value="1"/>
</dbReference>
<dbReference type="InterPro" id="IPR029441">
    <property type="entry name" value="Cass2"/>
</dbReference>
<dbReference type="InterPro" id="IPR050959">
    <property type="entry name" value="MarA-like"/>
</dbReference>
<reference evidence="5 6" key="1">
    <citation type="submission" date="2020-02" db="EMBL/GenBank/DDBJ databases">
        <title>Paenibacillus sp. nov., isolated from rhizosphere soil of tomato.</title>
        <authorList>
            <person name="Weon H.-Y."/>
            <person name="Lee S.A."/>
        </authorList>
    </citation>
    <scope>NUCLEOTIDE SEQUENCE [LARGE SCALE GENOMIC DNA]</scope>
    <source>
        <strain evidence="5 6">14171R-81</strain>
    </source>
</reference>
<feature type="domain" description="HTH araC/xylS-type" evidence="4">
    <location>
        <begin position="8"/>
        <end position="108"/>
    </location>
</feature>
<evidence type="ECO:0000313" key="5">
    <source>
        <dbReference type="EMBL" id="QHW32919.1"/>
    </source>
</evidence>
<dbReference type="RefSeq" id="WP_162642762.1">
    <property type="nucleotide sequence ID" value="NZ_CP048286.1"/>
</dbReference>
<dbReference type="Pfam" id="PF14526">
    <property type="entry name" value="Cass2"/>
    <property type="match status" value="1"/>
</dbReference>
<dbReference type="Pfam" id="PF12833">
    <property type="entry name" value="HTH_18"/>
    <property type="match status" value="1"/>
</dbReference>
<keyword evidence="2" id="KW-0238">DNA-binding</keyword>
<evidence type="ECO:0000256" key="2">
    <source>
        <dbReference type="ARBA" id="ARBA00023125"/>
    </source>
</evidence>
<dbReference type="PANTHER" id="PTHR47504:SF5">
    <property type="entry name" value="RIGHT ORIGIN-BINDING PROTEIN"/>
    <property type="match status" value="1"/>
</dbReference>
<dbReference type="PANTHER" id="PTHR47504">
    <property type="entry name" value="RIGHT ORIGIN-BINDING PROTEIN"/>
    <property type="match status" value="1"/>
</dbReference>
<dbReference type="SMART" id="SM00871">
    <property type="entry name" value="AraC_E_bind"/>
    <property type="match status" value="2"/>
</dbReference>
<keyword evidence="1" id="KW-0805">Transcription regulation</keyword>
<dbReference type="GO" id="GO:0043565">
    <property type="term" value="F:sequence-specific DNA binding"/>
    <property type="evidence" value="ECO:0007669"/>
    <property type="project" value="InterPro"/>
</dbReference>